<gene>
    <name evidence="1" type="ORF">ACFONL_01500</name>
</gene>
<accession>A0ABV7UCB5</accession>
<keyword evidence="2" id="KW-1185">Reference proteome</keyword>
<evidence type="ECO:0000313" key="2">
    <source>
        <dbReference type="Proteomes" id="UP001595704"/>
    </source>
</evidence>
<protein>
    <submittedName>
        <fullName evidence="1">Uncharacterized protein</fullName>
    </submittedName>
</protein>
<name>A0ABV7UCB5_9HYPH</name>
<comment type="caution">
    <text evidence="1">The sequence shown here is derived from an EMBL/GenBank/DDBJ whole genome shotgun (WGS) entry which is preliminary data.</text>
</comment>
<evidence type="ECO:0000313" key="1">
    <source>
        <dbReference type="EMBL" id="MFC3636065.1"/>
    </source>
</evidence>
<dbReference type="RefSeq" id="WP_191321503.1">
    <property type="nucleotide sequence ID" value="NZ_BNCG01000100.1"/>
</dbReference>
<reference evidence="2" key="1">
    <citation type="journal article" date="2019" name="Int. J. Syst. Evol. Microbiol.">
        <title>The Global Catalogue of Microorganisms (GCM) 10K type strain sequencing project: providing services to taxonomists for standard genome sequencing and annotation.</title>
        <authorList>
            <consortium name="The Broad Institute Genomics Platform"/>
            <consortium name="The Broad Institute Genome Sequencing Center for Infectious Disease"/>
            <person name="Wu L."/>
            <person name="Ma J."/>
        </authorList>
    </citation>
    <scope>NUCLEOTIDE SEQUENCE [LARGE SCALE GENOMIC DNA]</scope>
    <source>
        <strain evidence="2">KCTC 42282</strain>
    </source>
</reference>
<proteinExistence type="predicted"/>
<sequence>MPDSTYEVITGVAILDTQGRLWSLPKPHRHANIHALASFLNTSAEPGSDFREGFTTSHGRYLTREDALSLVRRTGQHLRNKKAAHRLYSEDLW</sequence>
<dbReference type="Proteomes" id="UP001595704">
    <property type="component" value="Unassembled WGS sequence"/>
</dbReference>
<dbReference type="Pfam" id="PF26092">
    <property type="entry name" value="T4_Y16D"/>
    <property type="match status" value="1"/>
</dbReference>
<organism evidence="1 2">
    <name type="scientific">Camelimonas fluminis</name>
    <dbReference type="NCBI Taxonomy" id="1576911"/>
    <lineage>
        <taxon>Bacteria</taxon>
        <taxon>Pseudomonadati</taxon>
        <taxon>Pseudomonadota</taxon>
        <taxon>Alphaproteobacteria</taxon>
        <taxon>Hyphomicrobiales</taxon>
        <taxon>Chelatococcaceae</taxon>
        <taxon>Camelimonas</taxon>
    </lineage>
</organism>
<dbReference type="InterPro" id="IPR058630">
    <property type="entry name" value="T4_Y16D"/>
</dbReference>
<dbReference type="EMBL" id="JBHRYC010000018">
    <property type="protein sequence ID" value="MFC3636065.1"/>
    <property type="molecule type" value="Genomic_DNA"/>
</dbReference>